<dbReference type="GO" id="GO:0005829">
    <property type="term" value="C:cytosol"/>
    <property type="evidence" value="ECO:0007669"/>
    <property type="project" value="TreeGrafter"/>
</dbReference>
<dbReference type="InterPro" id="IPR002300">
    <property type="entry name" value="aa-tRNA-synth_Ia"/>
</dbReference>
<accession>A0A2T4RXI8</accession>
<feature type="domain" description="Aminoacyl-tRNA synthetase class Ia" evidence="8">
    <location>
        <begin position="89"/>
        <end position="129"/>
    </location>
</feature>
<dbReference type="SUPFAM" id="SSF52374">
    <property type="entry name" value="Nucleotidylyl transferase"/>
    <property type="match status" value="1"/>
</dbReference>
<feature type="non-terminal residue" evidence="9">
    <location>
        <position position="129"/>
    </location>
</feature>
<dbReference type="AlphaFoldDB" id="A0A2T4RXI8"/>
<dbReference type="GO" id="GO:0006438">
    <property type="term" value="P:valyl-tRNA aminoacylation"/>
    <property type="evidence" value="ECO:0007669"/>
    <property type="project" value="InterPro"/>
</dbReference>
<feature type="non-terminal residue" evidence="9">
    <location>
        <position position="1"/>
    </location>
</feature>
<evidence type="ECO:0000313" key="9">
    <source>
        <dbReference type="EMBL" id="PTK34328.1"/>
    </source>
</evidence>
<keyword evidence="4" id="KW-0067">ATP-binding</keyword>
<keyword evidence="6" id="KW-0030">Aminoacyl-tRNA synthetase</keyword>
<evidence type="ECO:0000256" key="3">
    <source>
        <dbReference type="ARBA" id="ARBA00022741"/>
    </source>
</evidence>
<protein>
    <recommendedName>
        <fullName evidence="1">valine--tRNA ligase</fullName>
        <ecNumber evidence="1">6.1.1.9</ecNumber>
    </recommendedName>
    <alternativeName>
        <fullName evidence="7">Valyl-tRNA synthetase</fullName>
    </alternativeName>
</protein>
<dbReference type="EC" id="6.1.1.9" evidence="1"/>
<dbReference type="PANTHER" id="PTHR11946:SF93">
    <property type="entry name" value="VALINE--TRNA LIGASE, CHLOROPLASTIC_MITOCHONDRIAL 2"/>
    <property type="match status" value="1"/>
</dbReference>
<evidence type="ECO:0000256" key="6">
    <source>
        <dbReference type="ARBA" id="ARBA00023146"/>
    </source>
</evidence>
<comment type="caution">
    <text evidence="9">The sequence shown here is derived from an EMBL/GenBank/DDBJ whole genome shotgun (WGS) entry which is preliminary data.</text>
</comment>
<dbReference type="InterPro" id="IPR002303">
    <property type="entry name" value="Valyl-tRNA_ligase"/>
</dbReference>
<evidence type="ECO:0000259" key="8">
    <source>
        <dbReference type="Pfam" id="PF00133"/>
    </source>
</evidence>
<reference evidence="9 10" key="1">
    <citation type="journal article" date="2016" name="Front. Microbiol.">
        <title>Comprehensive Phylogenetic Analysis of Bovine Non-aureus Staphylococci Species Based on Whole-Genome Sequencing.</title>
        <authorList>
            <person name="Naushad S."/>
            <person name="Barkema H.W."/>
            <person name="Luby C."/>
            <person name="Condas L.A."/>
            <person name="Nobrega D.B."/>
            <person name="Carson D.A."/>
            <person name="De Buck J."/>
        </authorList>
    </citation>
    <scope>NUCLEOTIDE SEQUENCE [LARGE SCALE GENOMIC DNA]</scope>
    <source>
        <strain evidence="9 10">SNUC 4337</strain>
    </source>
</reference>
<dbReference type="Proteomes" id="UP000240400">
    <property type="component" value="Unassembled WGS sequence"/>
</dbReference>
<evidence type="ECO:0000256" key="4">
    <source>
        <dbReference type="ARBA" id="ARBA00022840"/>
    </source>
</evidence>
<evidence type="ECO:0000256" key="1">
    <source>
        <dbReference type="ARBA" id="ARBA00013169"/>
    </source>
</evidence>
<dbReference type="EMBL" id="PZHR01001271">
    <property type="protein sequence ID" value="PTK34328.1"/>
    <property type="molecule type" value="Genomic_DNA"/>
</dbReference>
<dbReference type="Pfam" id="PF00133">
    <property type="entry name" value="tRNA-synt_1"/>
    <property type="match status" value="2"/>
</dbReference>
<dbReference type="InterPro" id="IPR014729">
    <property type="entry name" value="Rossmann-like_a/b/a_fold"/>
</dbReference>
<evidence type="ECO:0000256" key="5">
    <source>
        <dbReference type="ARBA" id="ARBA00022917"/>
    </source>
</evidence>
<keyword evidence="3" id="KW-0547">Nucleotide-binding</keyword>
<organism evidence="9 10">
    <name type="scientific">Staphylococcus nepalensis</name>
    <dbReference type="NCBI Taxonomy" id="214473"/>
    <lineage>
        <taxon>Bacteria</taxon>
        <taxon>Bacillati</taxon>
        <taxon>Bacillota</taxon>
        <taxon>Bacilli</taxon>
        <taxon>Bacillales</taxon>
        <taxon>Staphylococcaceae</taxon>
        <taxon>Staphylococcus</taxon>
    </lineage>
</organism>
<gene>
    <name evidence="9" type="primary">valS</name>
    <name evidence="9" type="ORF">BUZ61_19930</name>
</gene>
<dbReference type="GO" id="GO:0005524">
    <property type="term" value="F:ATP binding"/>
    <property type="evidence" value="ECO:0007669"/>
    <property type="project" value="UniProtKB-KW"/>
</dbReference>
<keyword evidence="2 9" id="KW-0436">Ligase</keyword>
<evidence type="ECO:0000256" key="2">
    <source>
        <dbReference type="ARBA" id="ARBA00022598"/>
    </source>
</evidence>
<sequence length="129" mass="15520">SGAIVEPYLSTQWFVNMEPLAKRALDNQKTDNRVNFVPERFEHTFNQWMENIRDWTISRQLWWGHQIPAWYHNETGEIYVGEEAPEDIENWTQDEDVLDTWFSSALWPFSTLGWPDTEAKDFERYYPTN</sequence>
<dbReference type="PRINTS" id="PR00986">
    <property type="entry name" value="TRNASYNTHVAL"/>
</dbReference>
<dbReference type="Gene3D" id="3.40.50.620">
    <property type="entry name" value="HUPs"/>
    <property type="match status" value="1"/>
</dbReference>
<evidence type="ECO:0000313" key="10">
    <source>
        <dbReference type="Proteomes" id="UP000240400"/>
    </source>
</evidence>
<dbReference type="GO" id="GO:0004832">
    <property type="term" value="F:valine-tRNA ligase activity"/>
    <property type="evidence" value="ECO:0007669"/>
    <property type="project" value="UniProtKB-EC"/>
</dbReference>
<proteinExistence type="predicted"/>
<dbReference type="PANTHER" id="PTHR11946">
    <property type="entry name" value="VALYL-TRNA SYNTHETASES"/>
    <property type="match status" value="1"/>
</dbReference>
<dbReference type="OrthoDB" id="9810365at2"/>
<name>A0A2T4RXI8_9STAP</name>
<dbReference type="RefSeq" id="WP_142402217.1">
    <property type="nucleotide sequence ID" value="NZ_PZHR01001271.1"/>
</dbReference>
<keyword evidence="5" id="KW-0648">Protein biosynthesis</keyword>
<evidence type="ECO:0000256" key="7">
    <source>
        <dbReference type="ARBA" id="ARBA00029936"/>
    </source>
</evidence>
<feature type="domain" description="Aminoacyl-tRNA synthetase class Ia" evidence="8">
    <location>
        <begin position="6"/>
        <end position="85"/>
    </location>
</feature>